<dbReference type="AlphaFoldDB" id="A0A8H9UY36"/>
<dbReference type="EMBL" id="DACTCB010000022">
    <property type="protein sequence ID" value="HAT4309092.1"/>
    <property type="molecule type" value="Genomic_DNA"/>
</dbReference>
<dbReference type="Proteomes" id="UP000859547">
    <property type="component" value="Unassembled WGS sequence"/>
</dbReference>
<proteinExistence type="predicted"/>
<reference evidence="1" key="2">
    <citation type="submission" date="2020-07" db="EMBL/GenBank/DDBJ databases">
        <authorList>
            <consortium name="NCBI Pathogen Detection Project"/>
        </authorList>
    </citation>
    <scope>NUCLEOTIDE SEQUENCE</scope>
    <source>
        <strain evidence="1">C8</strain>
    </source>
</reference>
<protein>
    <submittedName>
        <fullName evidence="1">Uncharacterized protein</fullName>
    </submittedName>
</protein>
<accession>A0A8H9UY36</accession>
<name>A0A8H9UY36_CLOPF</name>
<reference evidence="1" key="1">
    <citation type="journal article" date="2018" name="Genome Biol.">
        <title>SKESA: strategic k-mer extension for scrupulous assemblies.</title>
        <authorList>
            <person name="Souvorov A."/>
            <person name="Agarwala R."/>
            <person name="Lipman D.J."/>
        </authorList>
    </citation>
    <scope>NUCLEOTIDE SEQUENCE</scope>
    <source>
        <strain evidence="1">C8</strain>
    </source>
</reference>
<comment type="caution">
    <text evidence="1">The sequence shown here is derived from an EMBL/GenBank/DDBJ whole genome shotgun (WGS) entry which is preliminary data.</text>
</comment>
<gene>
    <name evidence="1" type="ORF">I9080_002936</name>
</gene>
<evidence type="ECO:0000313" key="1">
    <source>
        <dbReference type="EMBL" id="HAT4309092.1"/>
    </source>
</evidence>
<sequence length="61" mass="7133">MDMLKTYGPHELAKMTYKDILKRREKANKEKQRIVDGALETMFTGSLARVGRKLGQCTRRY</sequence>
<organism evidence="1">
    <name type="scientific">Clostridium perfringens</name>
    <dbReference type="NCBI Taxonomy" id="1502"/>
    <lineage>
        <taxon>Bacteria</taxon>
        <taxon>Bacillati</taxon>
        <taxon>Bacillota</taxon>
        <taxon>Clostridia</taxon>
        <taxon>Eubacteriales</taxon>
        <taxon>Clostridiaceae</taxon>
        <taxon>Clostridium</taxon>
    </lineage>
</organism>